<dbReference type="OrthoDB" id="9926177at2"/>
<evidence type="ECO:0008006" key="5">
    <source>
        <dbReference type="Google" id="ProtNLM"/>
    </source>
</evidence>
<evidence type="ECO:0000256" key="2">
    <source>
        <dbReference type="SAM" id="SignalP"/>
    </source>
</evidence>
<feature type="region of interest" description="Disordered" evidence="1">
    <location>
        <begin position="67"/>
        <end position="137"/>
    </location>
</feature>
<keyword evidence="4" id="KW-1185">Reference proteome</keyword>
<protein>
    <recommendedName>
        <fullName evidence="5">ATP-binding protein</fullName>
    </recommendedName>
</protein>
<organism evidence="3 4">
    <name type="scientific">Embleya hyalina</name>
    <dbReference type="NCBI Taxonomy" id="516124"/>
    <lineage>
        <taxon>Bacteria</taxon>
        <taxon>Bacillati</taxon>
        <taxon>Actinomycetota</taxon>
        <taxon>Actinomycetes</taxon>
        <taxon>Kitasatosporales</taxon>
        <taxon>Streptomycetaceae</taxon>
        <taxon>Embleya</taxon>
    </lineage>
</organism>
<dbReference type="Proteomes" id="UP000286931">
    <property type="component" value="Unassembled WGS sequence"/>
</dbReference>
<evidence type="ECO:0000313" key="4">
    <source>
        <dbReference type="Proteomes" id="UP000286931"/>
    </source>
</evidence>
<proteinExistence type="predicted"/>
<accession>A0A401YL92</accession>
<dbReference type="RefSeq" id="WP_126637476.1">
    <property type="nucleotide sequence ID" value="NZ_BIFH01000017.1"/>
</dbReference>
<gene>
    <name evidence="3" type="ORF">EHYA_03038</name>
</gene>
<sequence length="137" mass="13083">MRSVTRKAAITAGLGAAIAAGAAGSASATPVTDLVDELAPAASTAQAAMPDAAAPFPLTQVTDKLPVGQALTPGQGPLDGLATGVAHGMARDMEQNMGDMAAQSGPAKGGLGSPLNALPTDKLTGAGGTSPLSGLPL</sequence>
<feature type="chain" id="PRO_5019234744" description="ATP-binding protein" evidence="2">
    <location>
        <begin position="29"/>
        <end position="137"/>
    </location>
</feature>
<comment type="caution">
    <text evidence="3">The sequence shown here is derived from an EMBL/GenBank/DDBJ whole genome shotgun (WGS) entry which is preliminary data.</text>
</comment>
<dbReference type="AlphaFoldDB" id="A0A401YL92"/>
<feature type="signal peptide" evidence="2">
    <location>
        <begin position="1"/>
        <end position="28"/>
    </location>
</feature>
<reference evidence="3 4" key="1">
    <citation type="submission" date="2018-12" db="EMBL/GenBank/DDBJ databases">
        <title>Draft genome sequence of Embleya hyalina NBRC 13850T.</title>
        <authorList>
            <person name="Komaki H."/>
            <person name="Hosoyama A."/>
            <person name="Kimura A."/>
            <person name="Ichikawa N."/>
            <person name="Tamura T."/>
        </authorList>
    </citation>
    <scope>NUCLEOTIDE SEQUENCE [LARGE SCALE GENOMIC DNA]</scope>
    <source>
        <strain evidence="3 4">NBRC 13850</strain>
    </source>
</reference>
<dbReference type="EMBL" id="BIFH01000017">
    <property type="protein sequence ID" value="GCD95366.1"/>
    <property type="molecule type" value="Genomic_DNA"/>
</dbReference>
<evidence type="ECO:0000256" key="1">
    <source>
        <dbReference type="SAM" id="MobiDB-lite"/>
    </source>
</evidence>
<keyword evidence="2" id="KW-0732">Signal</keyword>
<name>A0A401YL92_9ACTN</name>
<evidence type="ECO:0000313" key="3">
    <source>
        <dbReference type="EMBL" id="GCD95366.1"/>
    </source>
</evidence>